<accession>A0AAD6SPX2</accession>
<organism evidence="1 2">
    <name type="scientific">Mycena alexandri</name>
    <dbReference type="NCBI Taxonomy" id="1745969"/>
    <lineage>
        <taxon>Eukaryota</taxon>
        <taxon>Fungi</taxon>
        <taxon>Dikarya</taxon>
        <taxon>Basidiomycota</taxon>
        <taxon>Agaricomycotina</taxon>
        <taxon>Agaricomycetes</taxon>
        <taxon>Agaricomycetidae</taxon>
        <taxon>Agaricales</taxon>
        <taxon>Marasmiineae</taxon>
        <taxon>Mycenaceae</taxon>
        <taxon>Mycena</taxon>
    </lineage>
</organism>
<keyword evidence="2" id="KW-1185">Reference proteome</keyword>
<feature type="non-terminal residue" evidence="1">
    <location>
        <position position="312"/>
    </location>
</feature>
<comment type="caution">
    <text evidence="1">The sequence shown here is derived from an EMBL/GenBank/DDBJ whole genome shotgun (WGS) entry which is preliminary data.</text>
</comment>
<proteinExistence type="predicted"/>
<dbReference type="Proteomes" id="UP001218188">
    <property type="component" value="Unassembled WGS sequence"/>
</dbReference>
<sequence length="312" mass="35229">MISKFFEIILGTKRTSMIGILGKVKGWYAAVEAQIRGSLHTHILIWIEGAPASPLDMKERMNADPEFKQKLTAWYDDLICQSFPKNTVPYVPTEGAPKQLPVLSRPMNPDSPDYQLQRAQQHRNLCETTGLVHEHNATCFKHIPRRIHALLDPDNDCRFQLPRPLVLETHFDEEGDLILRCENGHLNGHNPTATLCLGCNTDLKQTASGPVAMAMVEYMANYTIKLQLDTSIVFSALCASVKALRENPPMDIDGNVDNSEMSRLMMVKATNTLVGKRELTGQQVASFLLGRQNHYTSDSYQVYWWSSMLRDI</sequence>
<dbReference type="EMBL" id="JARJCM010000081">
    <property type="protein sequence ID" value="KAJ7031470.1"/>
    <property type="molecule type" value="Genomic_DNA"/>
</dbReference>
<evidence type="ECO:0008006" key="3">
    <source>
        <dbReference type="Google" id="ProtNLM"/>
    </source>
</evidence>
<reference evidence="1" key="1">
    <citation type="submission" date="2023-03" db="EMBL/GenBank/DDBJ databases">
        <title>Massive genome expansion in bonnet fungi (Mycena s.s.) driven by repeated elements and novel gene families across ecological guilds.</title>
        <authorList>
            <consortium name="Lawrence Berkeley National Laboratory"/>
            <person name="Harder C.B."/>
            <person name="Miyauchi S."/>
            <person name="Viragh M."/>
            <person name="Kuo A."/>
            <person name="Thoen E."/>
            <person name="Andreopoulos B."/>
            <person name="Lu D."/>
            <person name="Skrede I."/>
            <person name="Drula E."/>
            <person name="Henrissat B."/>
            <person name="Morin E."/>
            <person name="Kohler A."/>
            <person name="Barry K."/>
            <person name="LaButti K."/>
            <person name="Morin E."/>
            <person name="Salamov A."/>
            <person name="Lipzen A."/>
            <person name="Mereny Z."/>
            <person name="Hegedus B."/>
            <person name="Baldrian P."/>
            <person name="Stursova M."/>
            <person name="Weitz H."/>
            <person name="Taylor A."/>
            <person name="Grigoriev I.V."/>
            <person name="Nagy L.G."/>
            <person name="Martin F."/>
            <person name="Kauserud H."/>
        </authorList>
    </citation>
    <scope>NUCLEOTIDE SEQUENCE</scope>
    <source>
        <strain evidence="1">CBHHK200</strain>
    </source>
</reference>
<protein>
    <recommendedName>
        <fullName evidence="3">Helitron helicase-like domain-containing protein</fullName>
    </recommendedName>
</protein>
<evidence type="ECO:0000313" key="2">
    <source>
        <dbReference type="Proteomes" id="UP001218188"/>
    </source>
</evidence>
<dbReference type="AlphaFoldDB" id="A0AAD6SPX2"/>
<name>A0AAD6SPX2_9AGAR</name>
<evidence type="ECO:0000313" key="1">
    <source>
        <dbReference type="EMBL" id="KAJ7031470.1"/>
    </source>
</evidence>
<gene>
    <name evidence="1" type="ORF">C8F04DRAFT_960289</name>
</gene>